<dbReference type="Gene3D" id="3.40.50.2300">
    <property type="match status" value="2"/>
</dbReference>
<evidence type="ECO:0000256" key="2">
    <source>
        <dbReference type="ARBA" id="ARBA00022729"/>
    </source>
</evidence>
<evidence type="ECO:0000256" key="1">
    <source>
        <dbReference type="ARBA" id="ARBA00010062"/>
    </source>
</evidence>
<accession>A0A2P4UC78</accession>
<comment type="caution">
    <text evidence="4">The sequence shown here is derived from an EMBL/GenBank/DDBJ whole genome shotgun (WGS) entry which is preliminary data.</text>
</comment>
<evidence type="ECO:0000259" key="3">
    <source>
        <dbReference type="Pfam" id="PF13458"/>
    </source>
</evidence>
<dbReference type="InterPro" id="IPR028081">
    <property type="entry name" value="Leu-bd"/>
</dbReference>
<dbReference type="PANTHER" id="PTHR47235">
    <property type="entry name" value="BLR6548 PROTEIN"/>
    <property type="match status" value="1"/>
</dbReference>
<dbReference type="Proteomes" id="UP000242367">
    <property type="component" value="Unassembled WGS sequence"/>
</dbReference>
<dbReference type="AlphaFoldDB" id="A0A2P4UC78"/>
<dbReference type="Pfam" id="PF13458">
    <property type="entry name" value="Peripla_BP_6"/>
    <property type="match status" value="1"/>
</dbReference>
<keyword evidence="5" id="KW-1185">Reference proteome</keyword>
<protein>
    <recommendedName>
        <fullName evidence="3">Leucine-binding protein domain-containing protein</fullName>
    </recommendedName>
</protein>
<proteinExistence type="inferred from homology"/>
<organism evidence="4 5">
    <name type="scientific">Actinomadura rubteroloni</name>
    <dbReference type="NCBI Taxonomy" id="1926885"/>
    <lineage>
        <taxon>Bacteria</taxon>
        <taxon>Bacillati</taxon>
        <taxon>Actinomycetota</taxon>
        <taxon>Actinomycetes</taxon>
        <taxon>Streptosporangiales</taxon>
        <taxon>Thermomonosporaceae</taxon>
        <taxon>Actinomadura</taxon>
    </lineage>
</organism>
<gene>
    <name evidence="4" type="ORF">BTM25_48500</name>
</gene>
<keyword evidence="2" id="KW-0732">Signal</keyword>
<dbReference type="EMBL" id="MTBP01000004">
    <property type="protein sequence ID" value="POM22646.1"/>
    <property type="molecule type" value="Genomic_DNA"/>
</dbReference>
<comment type="similarity">
    <text evidence="1">Belongs to the leucine-binding protein family.</text>
</comment>
<feature type="domain" description="Leucine-binding protein" evidence="3">
    <location>
        <begin position="61"/>
        <end position="379"/>
    </location>
</feature>
<evidence type="ECO:0000313" key="4">
    <source>
        <dbReference type="EMBL" id="POM22646.1"/>
    </source>
</evidence>
<dbReference type="RefSeq" id="WP_103565348.1">
    <property type="nucleotide sequence ID" value="NZ_MTBP01000004.1"/>
</dbReference>
<sequence>MVCARSDGRRLRAWLAGLVLLAAALGASGCGLLGGPANAETVPGVTSRPCPHAVNRNHGCIYLGTLSDLSTGPFSALGVLLTRAQRAFWERVNAEGGIGGYDVDAVTYVRDTGYVPSRHLAAYLEMKDRVLALAQTLGSSTTEEILGDLRTERMLAVPASFQSRWEFEDVILESGTSYCFHYMNAVDYAVRQGRVRRVMSVHFAGDYGADGAGGGRVAARAHRLAYRSVQTPQGPDRQAAAVRSILKFKPDVVLLSTGPAETAAIVGQAVAHGYKGRFFGDQTTWNVAVMKSPVATAMRDHYLMTATWKPFATDAPGYTAMRAALGAVVPDDTLTVGWSMQYPLKAVLERAAQNGWLTRQGLYTAMKETTFVDYEGMMPPAAGDFSGTPNASAFRETVFERPDPSRYTGLRVLTDYQAGATADGYRLDAPCSGVT</sequence>
<reference evidence="4 5" key="1">
    <citation type="journal article" date="2017" name="Chemistry">
        <title>Isolation, Biosynthesis and Chemical Modifications of Rubterolones A-F: Rare Tropolone Alkaloids from Actinomadura sp. 5-2.</title>
        <authorList>
            <person name="Guo H."/>
            <person name="Benndorf R."/>
            <person name="Leichnitz D."/>
            <person name="Klassen J.L."/>
            <person name="Vollmers J."/>
            <person name="Gorls H."/>
            <person name="Steinacker M."/>
            <person name="Weigel C."/>
            <person name="Dahse H.M."/>
            <person name="Kaster A.K."/>
            <person name="de Beer Z.W."/>
            <person name="Poulsen M."/>
            <person name="Beemelmanns C."/>
        </authorList>
    </citation>
    <scope>NUCLEOTIDE SEQUENCE [LARGE SCALE GENOMIC DNA]</scope>
    <source>
        <strain evidence="4 5">5-2</strain>
    </source>
</reference>
<evidence type="ECO:0000313" key="5">
    <source>
        <dbReference type="Proteomes" id="UP000242367"/>
    </source>
</evidence>
<name>A0A2P4UC78_9ACTN</name>
<dbReference type="SUPFAM" id="SSF53822">
    <property type="entry name" value="Periplasmic binding protein-like I"/>
    <property type="match status" value="1"/>
</dbReference>
<dbReference type="PROSITE" id="PS51257">
    <property type="entry name" value="PROKAR_LIPOPROTEIN"/>
    <property type="match status" value="1"/>
</dbReference>
<dbReference type="InterPro" id="IPR028082">
    <property type="entry name" value="Peripla_BP_I"/>
</dbReference>
<dbReference type="PANTHER" id="PTHR47235:SF1">
    <property type="entry name" value="BLR6548 PROTEIN"/>
    <property type="match status" value="1"/>
</dbReference>